<evidence type="ECO:0000259" key="6">
    <source>
        <dbReference type="PROSITE" id="PS50968"/>
    </source>
</evidence>
<gene>
    <name evidence="7" type="ORF">ALEPTO_LOCUS7452</name>
</gene>
<dbReference type="InterPro" id="IPR003016">
    <property type="entry name" value="2-oxoA_DH_lipoyl-BS"/>
</dbReference>
<comment type="similarity">
    <text evidence="1 5">Belongs to the GcvH family.</text>
</comment>
<comment type="function">
    <text evidence="5">The H protein shuttles the methylamine group of glycine from the P protein to the T protein.</text>
</comment>
<dbReference type="PANTHER" id="PTHR11715:SF3">
    <property type="entry name" value="GLYCINE CLEAVAGE SYSTEM H PROTEIN-RELATED"/>
    <property type="match status" value="1"/>
</dbReference>
<evidence type="ECO:0000256" key="3">
    <source>
        <dbReference type="ARBA" id="ARBA00022946"/>
    </source>
</evidence>
<keyword evidence="5" id="KW-0496">Mitochondrion</keyword>
<keyword evidence="3 5" id="KW-0809">Transit peptide</keyword>
<reference evidence="7" key="1">
    <citation type="submission" date="2021-06" db="EMBL/GenBank/DDBJ databases">
        <authorList>
            <person name="Kallberg Y."/>
            <person name="Tangrot J."/>
            <person name="Rosling A."/>
        </authorList>
    </citation>
    <scope>NUCLEOTIDE SEQUENCE</scope>
    <source>
        <strain evidence="7">FL130A</strain>
    </source>
</reference>
<organism evidence="7 8">
    <name type="scientific">Ambispora leptoticha</name>
    <dbReference type="NCBI Taxonomy" id="144679"/>
    <lineage>
        <taxon>Eukaryota</taxon>
        <taxon>Fungi</taxon>
        <taxon>Fungi incertae sedis</taxon>
        <taxon>Mucoromycota</taxon>
        <taxon>Glomeromycotina</taxon>
        <taxon>Glomeromycetes</taxon>
        <taxon>Archaeosporales</taxon>
        <taxon>Ambisporaceae</taxon>
        <taxon>Ambispora</taxon>
    </lineage>
</organism>
<evidence type="ECO:0000256" key="2">
    <source>
        <dbReference type="ARBA" id="ARBA00022823"/>
    </source>
</evidence>
<dbReference type="Proteomes" id="UP000789508">
    <property type="component" value="Unassembled WGS sequence"/>
</dbReference>
<dbReference type="EMBL" id="CAJVPS010003245">
    <property type="protein sequence ID" value="CAG8585222.1"/>
    <property type="molecule type" value="Genomic_DNA"/>
</dbReference>
<evidence type="ECO:0000256" key="4">
    <source>
        <dbReference type="PIRSR" id="PIRSR617453-50"/>
    </source>
</evidence>
<dbReference type="NCBIfam" id="NF002270">
    <property type="entry name" value="PRK01202.1"/>
    <property type="match status" value="1"/>
</dbReference>
<dbReference type="HAMAP" id="MF_00272">
    <property type="entry name" value="GcvH"/>
    <property type="match status" value="1"/>
</dbReference>
<dbReference type="Pfam" id="PF01597">
    <property type="entry name" value="GCV_H"/>
    <property type="match status" value="1"/>
</dbReference>
<dbReference type="GO" id="GO:0005739">
    <property type="term" value="C:mitochondrion"/>
    <property type="evidence" value="ECO:0007669"/>
    <property type="project" value="UniProtKB-SubCell"/>
</dbReference>
<dbReference type="PROSITE" id="PS50968">
    <property type="entry name" value="BIOTINYL_LIPOYL"/>
    <property type="match status" value="1"/>
</dbReference>
<comment type="caution">
    <text evidence="7">The sequence shown here is derived from an EMBL/GenBank/DDBJ whole genome shotgun (WGS) entry which is preliminary data.</text>
</comment>
<evidence type="ECO:0000313" key="7">
    <source>
        <dbReference type="EMBL" id="CAG8585222.1"/>
    </source>
</evidence>
<dbReference type="InterPro" id="IPR011053">
    <property type="entry name" value="Single_hybrid_motif"/>
</dbReference>
<evidence type="ECO:0000256" key="1">
    <source>
        <dbReference type="ARBA" id="ARBA00009249"/>
    </source>
</evidence>
<dbReference type="SUPFAM" id="SSF51230">
    <property type="entry name" value="Single hybrid motif"/>
    <property type="match status" value="1"/>
</dbReference>
<dbReference type="InterPro" id="IPR000089">
    <property type="entry name" value="Biotin_lipoyl"/>
</dbReference>
<dbReference type="InterPro" id="IPR033753">
    <property type="entry name" value="GCV_H/Fam206"/>
</dbReference>
<dbReference type="GO" id="GO:0005960">
    <property type="term" value="C:glycine cleavage complex"/>
    <property type="evidence" value="ECO:0007669"/>
    <property type="project" value="UniProtKB-UniRule"/>
</dbReference>
<dbReference type="GO" id="GO:0019464">
    <property type="term" value="P:glycine decarboxylation via glycine cleavage system"/>
    <property type="evidence" value="ECO:0007669"/>
    <property type="project" value="UniProtKB-UniRule"/>
</dbReference>
<keyword evidence="2 4" id="KW-0450">Lipoyl</keyword>
<protein>
    <recommendedName>
        <fullName evidence="5">Glycine cleavage system H protein</fullName>
    </recommendedName>
</protein>
<dbReference type="PROSITE" id="PS00189">
    <property type="entry name" value="LIPOYL"/>
    <property type="match status" value="1"/>
</dbReference>
<dbReference type="CDD" id="cd06848">
    <property type="entry name" value="GCS_H"/>
    <property type="match status" value="1"/>
</dbReference>
<dbReference type="PANTHER" id="PTHR11715">
    <property type="entry name" value="GLYCINE CLEAVAGE SYSTEM H PROTEIN"/>
    <property type="match status" value="1"/>
</dbReference>
<accession>A0A9N9G6P4</accession>
<sequence>MSRLIFSRYAPAHLLRPAPPLAIIRLNSILFTRSYTTKRYTKEHEWVNVEESLATIGITDHAQSSLGEVVFVEAPELNKKVKKQDPIGAVESVKAASDIYAPVSGDVVLVNERLKDQPSLINESPEDEGWFCKIKMSNSSEINDLLDAEAYEKFIDQKES</sequence>
<name>A0A9N9G6P4_9GLOM</name>
<dbReference type="GO" id="GO:0009249">
    <property type="term" value="P:protein lipoylation"/>
    <property type="evidence" value="ECO:0007669"/>
    <property type="project" value="TreeGrafter"/>
</dbReference>
<dbReference type="InterPro" id="IPR017453">
    <property type="entry name" value="GCV_H_sub"/>
</dbReference>
<feature type="domain" description="Lipoyl-binding" evidence="6">
    <location>
        <begin position="53"/>
        <end position="135"/>
    </location>
</feature>
<comment type="cofactor">
    <cofactor evidence="5">
        <name>(R)-lipoate</name>
        <dbReference type="ChEBI" id="CHEBI:83088"/>
    </cofactor>
    <text evidence="5">Binds 1 lipoyl cofactor covalently.</text>
</comment>
<proteinExistence type="inferred from homology"/>
<dbReference type="AlphaFoldDB" id="A0A9N9G6P4"/>
<keyword evidence="8" id="KW-1185">Reference proteome</keyword>
<dbReference type="OrthoDB" id="10264154at2759"/>
<comment type="subunit">
    <text evidence="5">The glycine cleavage system is composed of four proteins: P, T, L and H.</text>
</comment>
<dbReference type="InterPro" id="IPR002930">
    <property type="entry name" value="GCV_H"/>
</dbReference>
<evidence type="ECO:0000313" key="8">
    <source>
        <dbReference type="Proteomes" id="UP000789508"/>
    </source>
</evidence>
<dbReference type="Gene3D" id="2.40.50.100">
    <property type="match status" value="1"/>
</dbReference>
<feature type="modified residue" description="N6-lipoyllysine" evidence="4">
    <location>
        <position position="94"/>
    </location>
</feature>
<evidence type="ECO:0000256" key="5">
    <source>
        <dbReference type="RuleBase" id="RU364055"/>
    </source>
</evidence>
<comment type="subcellular location">
    <subcellularLocation>
        <location evidence="5">Mitochondrion</location>
    </subcellularLocation>
</comment>
<dbReference type="NCBIfam" id="TIGR00527">
    <property type="entry name" value="gcvH"/>
    <property type="match status" value="1"/>
</dbReference>